<dbReference type="GeneID" id="28736130"/>
<dbReference type="OrthoDB" id="4851482at2759"/>
<evidence type="ECO:0000256" key="1">
    <source>
        <dbReference type="SAM" id="MobiDB-lite"/>
    </source>
</evidence>
<protein>
    <submittedName>
        <fullName evidence="2">Uncharacterized protein</fullName>
    </submittedName>
</protein>
<reference evidence="2 3" key="1">
    <citation type="submission" date="2015-06" db="EMBL/GenBank/DDBJ databases">
        <title>Draft genome of the ant-associated black yeast Phialophora attae CBS 131958.</title>
        <authorList>
            <person name="Moreno L.F."/>
            <person name="Stielow B.J."/>
            <person name="de Hoog S."/>
            <person name="Vicente V.A."/>
            <person name="Weiss V.A."/>
            <person name="de Vries M."/>
            <person name="Cruz L.M."/>
            <person name="Souza E.M."/>
        </authorList>
    </citation>
    <scope>NUCLEOTIDE SEQUENCE [LARGE SCALE GENOMIC DNA]</scope>
    <source>
        <strain evidence="2 3">CBS 131958</strain>
    </source>
</reference>
<comment type="caution">
    <text evidence="2">The sequence shown here is derived from an EMBL/GenBank/DDBJ whole genome shotgun (WGS) entry which is preliminary data.</text>
</comment>
<keyword evidence="3" id="KW-1185">Reference proteome</keyword>
<dbReference type="AlphaFoldDB" id="A0A0N1NY87"/>
<name>A0A0N1NY87_9EURO</name>
<proteinExistence type="predicted"/>
<dbReference type="VEuPathDB" id="FungiDB:AB675_4134"/>
<feature type="compositionally biased region" description="Polar residues" evidence="1">
    <location>
        <begin position="374"/>
        <end position="391"/>
    </location>
</feature>
<gene>
    <name evidence="2" type="ORF">AB675_4134</name>
</gene>
<dbReference type="RefSeq" id="XP_017998507.1">
    <property type="nucleotide sequence ID" value="XM_018144250.1"/>
</dbReference>
<evidence type="ECO:0000313" key="2">
    <source>
        <dbReference type="EMBL" id="KPI38544.1"/>
    </source>
</evidence>
<evidence type="ECO:0000313" key="3">
    <source>
        <dbReference type="Proteomes" id="UP000038010"/>
    </source>
</evidence>
<feature type="region of interest" description="Disordered" evidence="1">
    <location>
        <begin position="577"/>
        <end position="633"/>
    </location>
</feature>
<feature type="compositionally biased region" description="Gly residues" evidence="1">
    <location>
        <begin position="620"/>
        <end position="633"/>
    </location>
</feature>
<dbReference type="Proteomes" id="UP000038010">
    <property type="component" value="Unassembled WGS sequence"/>
</dbReference>
<sequence length="633" mass="69725">MSAPPSNHDQSDEDRKDHMQVPHRPMLFQNQPMTTGPSYGPYSMSAFPPMMQNMQMGFPTHPINPNHMTAYGTAMDERLPDRNALLQAKTQAQHIYRSYHPGGGKVTNDSIRAGLLNTETFKLDNLPKSADLFKAPDYDESISTHFPDALTAEFYRVAARPEKPAAARDPTIPETAGALKAHVVALIHAFNSWEDADDNEGMLKPFKNQTRDQKLVECMCWGLLKACIDRSRADAPLMQAWDESKAKNAGNIGTFAERFDEIVYAMTKSKTICKHLFDAPYSAVFIDDPSRAVSRVKANRDLNKMKAEQMSVGKRIRDEEAQKNGDYTPSKRSKTPGRLNRSTPREPRTPTGPTTPTSSRYDTPGSYLRDGTPINGSSHSPSDIMQSPSTRRSLRQTRRPESYAPAIPDEPSPTPDGELHPDENGQVEISGEQHLLNNAHSDRMSDTDVKSEAHSMTPQMGFNQAMMTPDQHAYMQQMMFGGHMGNMGNIGNNMMPSGMNQNMHNAFYGIRHYDGPSRTPYNSFNRGPYRGSTPRHGLMRPQGMGHGASQHNNMMPNTSHAQQWAAGGYNQNYNPSFDFGGHPEELQGPGVFTGVNGVNGDESHAQQDHGSDADHDGPAGNVGGADAGGGHSS</sequence>
<feature type="compositionally biased region" description="Basic and acidic residues" evidence="1">
    <location>
        <begin position="601"/>
        <end position="617"/>
    </location>
</feature>
<organism evidence="2 3">
    <name type="scientific">Cyphellophora attinorum</name>
    <dbReference type="NCBI Taxonomy" id="1664694"/>
    <lineage>
        <taxon>Eukaryota</taxon>
        <taxon>Fungi</taxon>
        <taxon>Dikarya</taxon>
        <taxon>Ascomycota</taxon>
        <taxon>Pezizomycotina</taxon>
        <taxon>Eurotiomycetes</taxon>
        <taxon>Chaetothyriomycetidae</taxon>
        <taxon>Chaetothyriales</taxon>
        <taxon>Cyphellophoraceae</taxon>
        <taxon>Cyphellophora</taxon>
    </lineage>
</organism>
<feature type="compositionally biased region" description="Low complexity" evidence="1">
    <location>
        <begin position="349"/>
        <end position="360"/>
    </location>
</feature>
<accession>A0A0N1NY87</accession>
<feature type="region of interest" description="Disordered" evidence="1">
    <location>
        <begin position="304"/>
        <end position="425"/>
    </location>
</feature>
<dbReference type="STRING" id="1664694.A0A0N1NY87"/>
<dbReference type="EMBL" id="LFJN01000018">
    <property type="protein sequence ID" value="KPI38544.1"/>
    <property type="molecule type" value="Genomic_DNA"/>
</dbReference>